<evidence type="ECO:0000313" key="6">
    <source>
        <dbReference type="EMBL" id="MBA6411774.1"/>
    </source>
</evidence>
<dbReference type="SUPFAM" id="SSF103473">
    <property type="entry name" value="MFS general substrate transporter"/>
    <property type="match status" value="1"/>
</dbReference>
<protein>
    <submittedName>
        <fullName evidence="6">MFS transporter</fullName>
    </submittedName>
</protein>
<feature type="transmembrane region" description="Helical" evidence="4">
    <location>
        <begin position="342"/>
        <end position="363"/>
    </location>
</feature>
<organism evidence="6 7">
    <name type="scientific">Sediminihaliea albiluteola</name>
    <dbReference type="NCBI Taxonomy" id="2758564"/>
    <lineage>
        <taxon>Bacteria</taxon>
        <taxon>Pseudomonadati</taxon>
        <taxon>Pseudomonadota</taxon>
        <taxon>Gammaproteobacteria</taxon>
        <taxon>Cellvibrionales</taxon>
        <taxon>Halieaceae</taxon>
        <taxon>Sediminihaliea</taxon>
    </lineage>
</organism>
<name>A0A7W2TTN1_9GAMM</name>
<dbReference type="Pfam" id="PF07690">
    <property type="entry name" value="MFS_1"/>
    <property type="match status" value="1"/>
</dbReference>
<keyword evidence="1 4" id="KW-0812">Transmembrane</keyword>
<sequence>MVEYRVVVRSVSNILASVRSLLGGTAALIAGNSLLGVVLPLRMEATGYPIALTGVIMAAYYFGLGLGGLRGKRVILRIGHIRAFAAFAALTAAVTLAYTAFTHPTAWVALRIINGFCIAGLTATIESWLNTKSSNETRGRVLGFYMLAYYLAIAAGQTMVNLADPEAPDLFMLAAALIVLSLIPVTMTRLGEPNLSESRALNLKTLYAASPVGLIGAAVSGVMIGSFYALGVVFARRIGLSVAESALFMSVVVLGGLFFQLPIGALADRLDRRLVIATALILVGGSWAVLLSLLASGLPFATLLILALFFGGVMSSIYPLCVAETFDRLERRYYVAASGRMLMIHSIGATLGPLSAAVLMAVFGPFSFFVFEAAVALLYAMYVLVRVYKRPATAMEQKEKFVPLPDAAPIATDLDPRCQEEDGKGC</sequence>
<feature type="transmembrane region" description="Helical" evidence="4">
    <location>
        <begin position="274"/>
        <end position="294"/>
    </location>
</feature>
<feature type="transmembrane region" description="Helical" evidence="4">
    <location>
        <begin position="246"/>
        <end position="267"/>
    </location>
</feature>
<feature type="transmembrane region" description="Helical" evidence="4">
    <location>
        <begin position="300"/>
        <end position="321"/>
    </location>
</feature>
<feature type="transmembrane region" description="Helical" evidence="4">
    <location>
        <begin position="47"/>
        <end position="69"/>
    </location>
</feature>
<dbReference type="InterPro" id="IPR011701">
    <property type="entry name" value="MFS"/>
</dbReference>
<dbReference type="InterPro" id="IPR036259">
    <property type="entry name" value="MFS_trans_sf"/>
</dbReference>
<feature type="transmembrane region" description="Helical" evidence="4">
    <location>
        <begin position="171"/>
        <end position="191"/>
    </location>
</feature>
<dbReference type="CDD" id="cd17477">
    <property type="entry name" value="MFS_YcaD_like"/>
    <property type="match status" value="1"/>
</dbReference>
<dbReference type="Proteomes" id="UP000539350">
    <property type="component" value="Unassembled WGS sequence"/>
</dbReference>
<dbReference type="GO" id="GO:0022857">
    <property type="term" value="F:transmembrane transporter activity"/>
    <property type="evidence" value="ECO:0007669"/>
    <property type="project" value="InterPro"/>
</dbReference>
<proteinExistence type="predicted"/>
<dbReference type="GO" id="GO:0005886">
    <property type="term" value="C:plasma membrane"/>
    <property type="evidence" value="ECO:0007669"/>
    <property type="project" value="TreeGrafter"/>
</dbReference>
<dbReference type="PANTHER" id="PTHR23521">
    <property type="entry name" value="TRANSPORTER MFS SUPERFAMILY"/>
    <property type="match status" value="1"/>
</dbReference>
<evidence type="ECO:0000259" key="5">
    <source>
        <dbReference type="PROSITE" id="PS50850"/>
    </source>
</evidence>
<reference evidence="6 7" key="1">
    <citation type="submission" date="2020-07" db="EMBL/GenBank/DDBJ databases">
        <title>Halieaceae bacterium, F7430, whole genome shotgun sequencing project.</title>
        <authorList>
            <person name="Jiang S."/>
            <person name="Liu Z.W."/>
            <person name="Du Z.J."/>
        </authorList>
    </citation>
    <scope>NUCLEOTIDE SEQUENCE [LARGE SCALE GENOMIC DNA]</scope>
    <source>
        <strain evidence="6 7">F7430</strain>
    </source>
</reference>
<evidence type="ECO:0000313" key="7">
    <source>
        <dbReference type="Proteomes" id="UP000539350"/>
    </source>
</evidence>
<dbReference type="PANTHER" id="PTHR23521:SF3">
    <property type="entry name" value="MFS TRANSPORTER"/>
    <property type="match status" value="1"/>
</dbReference>
<keyword evidence="7" id="KW-1185">Reference proteome</keyword>
<feature type="transmembrane region" description="Helical" evidence="4">
    <location>
        <begin position="141"/>
        <end position="159"/>
    </location>
</feature>
<evidence type="ECO:0000256" key="4">
    <source>
        <dbReference type="SAM" id="Phobius"/>
    </source>
</evidence>
<dbReference type="InterPro" id="IPR047200">
    <property type="entry name" value="MFS_YcaD-like"/>
</dbReference>
<evidence type="ECO:0000256" key="2">
    <source>
        <dbReference type="ARBA" id="ARBA00022989"/>
    </source>
</evidence>
<dbReference type="RefSeq" id="WP_182168634.1">
    <property type="nucleotide sequence ID" value="NZ_JACFXU010000013.1"/>
</dbReference>
<gene>
    <name evidence="6" type="ORF">H2508_01455</name>
</gene>
<feature type="domain" description="Major facilitator superfamily (MFS) profile" evidence="5">
    <location>
        <begin position="12"/>
        <end position="391"/>
    </location>
</feature>
<dbReference type="Gene3D" id="1.20.1250.20">
    <property type="entry name" value="MFS general substrate transporter like domains"/>
    <property type="match status" value="2"/>
</dbReference>
<feature type="transmembrane region" description="Helical" evidence="4">
    <location>
        <begin position="369"/>
        <end position="388"/>
    </location>
</feature>
<dbReference type="AlphaFoldDB" id="A0A7W2TTN1"/>
<evidence type="ECO:0000256" key="3">
    <source>
        <dbReference type="ARBA" id="ARBA00023136"/>
    </source>
</evidence>
<dbReference type="PROSITE" id="PS50850">
    <property type="entry name" value="MFS"/>
    <property type="match status" value="1"/>
</dbReference>
<comment type="caution">
    <text evidence="6">The sequence shown here is derived from an EMBL/GenBank/DDBJ whole genome shotgun (WGS) entry which is preliminary data.</text>
</comment>
<keyword evidence="3 4" id="KW-0472">Membrane</keyword>
<evidence type="ECO:0000256" key="1">
    <source>
        <dbReference type="ARBA" id="ARBA00022692"/>
    </source>
</evidence>
<keyword evidence="2 4" id="KW-1133">Transmembrane helix</keyword>
<accession>A0A7W2TTN1</accession>
<feature type="transmembrane region" description="Helical" evidence="4">
    <location>
        <begin position="212"/>
        <end position="234"/>
    </location>
</feature>
<feature type="transmembrane region" description="Helical" evidence="4">
    <location>
        <begin position="81"/>
        <end position="101"/>
    </location>
</feature>
<dbReference type="InterPro" id="IPR020846">
    <property type="entry name" value="MFS_dom"/>
</dbReference>
<feature type="transmembrane region" description="Helical" evidence="4">
    <location>
        <begin position="107"/>
        <end position="129"/>
    </location>
</feature>
<feature type="transmembrane region" description="Helical" evidence="4">
    <location>
        <begin position="21"/>
        <end position="41"/>
    </location>
</feature>
<dbReference type="EMBL" id="JACFXU010000013">
    <property type="protein sequence ID" value="MBA6411774.1"/>
    <property type="molecule type" value="Genomic_DNA"/>
</dbReference>